<dbReference type="InParanoid" id="A0A672RWL7"/>
<evidence type="ECO:0000259" key="4">
    <source>
        <dbReference type="Pfam" id="PF02994"/>
    </source>
</evidence>
<protein>
    <recommendedName>
        <fullName evidence="4">L1 transposable element RRM domain-containing protein</fullName>
    </recommendedName>
</protein>
<accession>A0A672RWL7</accession>
<evidence type="ECO:0000313" key="5">
    <source>
        <dbReference type="Ensembl" id="ENSSGRP00000093204.1"/>
    </source>
</evidence>
<dbReference type="OMA" id="HIERIYQ"/>
<dbReference type="PANTHER" id="PTHR11505">
    <property type="entry name" value="L1 TRANSPOSABLE ELEMENT-RELATED"/>
    <property type="match status" value="1"/>
</dbReference>
<reference evidence="5" key="1">
    <citation type="submission" date="2025-08" db="UniProtKB">
        <authorList>
            <consortium name="Ensembl"/>
        </authorList>
    </citation>
    <scope>IDENTIFICATION</scope>
</reference>
<evidence type="ECO:0000256" key="2">
    <source>
        <dbReference type="SAM" id="Coils"/>
    </source>
</evidence>
<organism evidence="5 6">
    <name type="scientific">Sinocyclocheilus grahami</name>
    <name type="common">Dianchi golden-line fish</name>
    <name type="synonym">Barbus grahami</name>
    <dbReference type="NCBI Taxonomy" id="75366"/>
    <lineage>
        <taxon>Eukaryota</taxon>
        <taxon>Metazoa</taxon>
        <taxon>Chordata</taxon>
        <taxon>Craniata</taxon>
        <taxon>Vertebrata</taxon>
        <taxon>Euteleostomi</taxon>
        <taxon>Actinopterygii</taxon>
        <taxon>Neopterygii</taxon>
        <taxon>Teleostei</taxon>
        <taxon>Ostariophysi</taxon>
        <taxon>Cypriniformes</taxon>
        <taxon>Cyprinidae</taxon>
        <taxon>Cyprininae</taxon>
        <taxon>Sinocyclocheilus</taxon>
    </lineage>
</organism>
<dbReference type="AlphaFoldDB" id="A0A672RWL7"/>
<feature type="coiled-coil region" evidence="2">
    <location>
        <begin position="67"/>
        <end position="129"/>
    </location>
</feature>
<evidence type="ECO:0000256" key="3">
    <source>
        <dbReference type="SAM" id="MobiDB-lite"/>
    </source>
</evidence>
<keyword evidence="6" id="KW-1185">Reference proteome</keyword>
<feature type="region of interest" description="Disordered" evidence="3">
    <location>
        <begin position="1"/>
        <end position="27"/>
    </location>
</feature>
<evidence type="ECO:0000313" key="6">
    <source>
        <dbReference type="Proteomes" id="UP000472262"/>
    </source>
</evidence>
<dbReference type="FunFam" id="3.30.70.1820:FF:000002">
    <property type="entry name" value="LINE-1 retrotransposable element ORF1 protein"/>
    <property type="match status" value="1"/>
</dbReference>
<name>A0A672RWL7_SINGR</name>
<sequence length="297" mass="33220">MAAPGSKRGGKETRANTASSADSRGTHEGELLSAEMFKQSLESMKNYICVKIESAISGLHSDINGVKEELTSAVATIQQSLSSHEERLRAVEDSATAASDTLAHLETTVAKLQTEVNALSFKCEDLESRSRRNNIRLIGIDEGEEGNRPTEFVSNLLRDMMSLEEKPLLDRAHRSLQPKPKSGQPPRPFIIRVHFYHIREQILQRARQNGRLTYKGKPVFLFPDLTANEAKKRAAFGEVRKYLRNVQGARFGFRHPARFRITLPGNTEQLFTDPQKAMEYVKNTQTIDANGTAISPE</sequence>
<dbReference type="Pfam" id="PF02994">
    <property type="entry name" value="Transposase_22"/>
    <property type="match status" value="1"/>
</dbReference>
<comment type="similarity">
    <text evidence="1">Belongs to the transposase 22 family.</text>
</comment>
<evidence type="ECO:0000256" key="1">
    <source>
        <dbReference type="ARBA" id="ARBA00061640"/>
    </source>
</evidence>
<proteinExistence type="inferred from homology"/>
<reference evidence="5" key="2">
    <citation type="submission" date="2025-09" db="UniProtKB">
        <authorList>
            <consortium name="Ensembl"/>
        </authorList>
    </citation>
    <scope>IDENTIFICATION</scope>
</reference>
<dbReference type="Proteomes" id="UP000472262">
    <property type="component" value="Unassembled WGS sequence"/>
</dbReference>
<dbReference type="Gene3D" id="3.30.70.1820">
    <property type="entry name" value="L1 transposable element, RRM domain"/>
    <property type="match status" value="1"/>
</dbReference>
<keyword evidence="2" id="KW-0175">Coiled coil</keyword>
<dbReference type="InterPro" id="IPR043636">
    <property type="entry name" value="L1_RRM_dom"/>
</dbReference>
<feature type="domain" description="L1 transposable element RRM" evidence="4">
    <location>
        <begin position="132"/>
        <end position="222"/>
    </location>
</feature>
<dbReference type="Ensembl" id="ENSSGRT00000099185.1">
    <property type="protein sequence ID" value="ENSSGRP00000093204.1"/>
    <property type="gene ID" value="ENSSGRG00000046673.1"/>
</dbReference>
<dbReference type="InterPro" id="IPR004244">
    <property type="entry name" value="Transposase_22"/>
</dbReference>